<protein>
    <recommendedName>
        <fullName evidence="4">Transmembrane protein</fullName>
    </recommendedName>
</protein>
<feature type="transmembrane region" description="Helical" evidence="1">
    <location>
        <begin position="25"/>
        <end position="54"/>
    </location>
</feature>
<keyword evidence="1" id="KW-0812">Transmembrane</keyword>
<keyword evidence="1" id="KW-0472">Membrane</keyword>
<keyword evidence="1" id="KW-1133">Transmembrane helix</keyword>
<feature type="transmembrane region" description="Helical" evidence="1">
    <location>
        <begin position="66"/>
        <end position="85"/>
    </location>
</feature>
<dbReference type="RefSeq" id="WP_192730341.1">
    <property type="nucleotide sequence ID" value="NZ_BAAAVL010000022.1"/>
</dbReference>
<dbReference type="Proteomes" id="UP000620262">
    <property type="component" value="Unassembled WGS sequence"/>
</dbReference>
<evidence type="ECO:0000256" key="1">
    <source>
        <dbReference type="SAM" id="Phobius"/>
    </source>
</evidence>
<reference evidence="2 3" key="1">
    <citation type="submission" date="2020-10" db="EMBL/GenBank/DDBJ databases">
        <title>Sequencing the genomes of 1000 actinobacteria strains.</title>
        <authorList>
            <person name="Klenk H.-P."/>
        </authorList>
    </citation>
    <scope>NUCLEOTIDE SEQUENCE [LARGE SCALE GENOMIC DNA]</scope>
    <source>
        <strain evidence="2 3">DSM 7307</strain>
    </source>
</reference>
<evidence type="ECO:0008006" key="4">
    <source>
        <dbReference type="Google" id="ProtNLM"/>
    </source>
</evidence>
<comment type="caution">
    <text evidence="2">The sequence shown here is derived from an EMBL/GenBank/DDBJ whole genome shotgun (WGS) entry which is preliminary data.</text>
</comment>
<keyword evidence="3" id="KW-1185">Reference proteome</keyword>
<organism evidence="2 3">
    <name type="scientific">Rhizobium viscosum</name>
    <name type="common">Arthrobacter viscosus</name>
    <dbReference type="NCBI Taxonomy" id="1673"/>
    <lineage>
        <taxon>Bacteria</taxon>
        <taxon>Pseudomonadati</taxon>
        <taxon>Pseudomonadota</taxon>
        <taxon>Alphaproteobacteria</taxon>
        <taxon>Hyphomicrobiales</taxon>
        <taxon>Rhizobiaceae</taxon>
        <taxon>Rhizobium/Agrobacterium group</taxon>
        <taxon>Rhizobium</taxon>
    </lineage>
</organism>
<proteinExistence type="predicted"/>
<gene>
    <name evidence="2" type="ORF">H4W29_003854</name>
</gene>
<feature type="transmembrane region" description="Helical" evidence="1">
    <location>
        <begin position="117"/>
        <end position="141"/>
    </location>
</feature>
<sequence>MSLAEDRVIAGSHTDVMPVESSKPAIAWGPIFGGAVAATGITLILLLLGSGVGLTMVSPWSGESSSAATVGITAAIWLVVVQWLSSALGGYLTGRLRTKWAAVHTDEVFFRDTAHGFLSWALATVFVAGFLASSLTSLAGAGASAAGQAAMVAGDAAAASASDTSSASTPTAYFTDALLRPQNIANRANDDNGAAAAEISRILLQGAANGSVPDGDKTYIAGIVSARTGLPEADARARVDTVLKQIDDAKVAAQAAADKARKAAATSALIGSLSLLVGAFIAAAAAAFGGHQRDEEEDLIATSRGPLV</sequence>
<evidence type="ECO:0000313" key="2">
    <source>
        <dbReference type="EMBL" id="MBE1506673.1"/>
    </source>
</evidence>
<dbReference type="EMBL" id="JADBEC010000001">
    <property type="protein sequence ID" value="MBE1506673.1"/>
    <property type="molecule type" value="Genomic_DNA"/>
</dbReference>
<feature type="transmembrane region" description="Helical" evidence="1">
    <location>
        <begin position="268"/>
        <end position="289"/>
    </location>
</feature>
<evidence type="ECO:0000313" key="3">
    <source>
        <dbReference type="Proteomes" id="UP000620262"/>
    </source>
</evidence>
<accession>A0ABR9IU08</accession>
<name>A0ABR9IU08_RHIVS</name>